<proteinExistence type="predicted"/>
<protein>
    <submittedName>
        <fullName evidence="1">Uncharacterized protein</fullName>
    </submittedName>
</protein>
<keyword evidence="2" id="KW-1185">Reference proteome</keyword>
<organism evidence="1 2">
    <name type="scientific">Vicia faba</name>
    <name type="common">Broad bean</name>
    <name type="synonym">Faba vulgaris</name>
    <dbReference type="NCBI Taxonomy" id="3906"/>
    <lineage>
        <taxon>Eukaryota</taxon>
        <taxon>Viridiplantae</taxon>
        <taxon>Streptophyta</taxon>
        <taxon>Embryophyta</taxon>
        <taxon>Tracheophyta</taxon>
        <taxon>Spermatophyta</taxon>
        <taxon>Magnoliopsida</taxon>
        <taxon>eudicotyledons</taxon>
        <taxon>Gunneridae</taxon>
        <taxon>Pentapetalae</taxon>
        <taxon>rosids</taxon>
        <taxon>fabids</taxon>
        <taxon>Fabales</taxon>
        <taxon>Fabaceae</taxon>
        <taxon>Papilionoideae</taxon>
        <taxon>50 kb inversion clade</taxon>
        <taxon>NPAAA clade</taxon>
        <taxon>Hologalegina</taxon>
        <taxon>IRL clade</taxon>
        <taxon>Fabeae</taxon>
        <taxon>Vicia</taxon>
    </lineage>
</organism>
<name>A0AAV1A8V9_VICFA</name>
<dbReference type="AlphaFoldDB" id="A0AAV1A8V9"/>
<dbReference type="Proteomes" id="UP001157006">
    <property type="component" value="Chromosome 4"/>
</dbReference>
<evidence type="ECO:0000313" key="1">
    <source>
        <dbReference type="EMBL" id="CAI8607040.1"/>
    </source>
</evidence>
<gene>
    <name evidence="1" type="ORF">VFH_IV019400</name>
</gene>
<dbReference type="EMBL" id="OX451739">
    <property type="protein sequence ID" value="CAI8607040.1"/>
    <property type="molecule type" value="Genomic_DNA"/>
</dbReference>
<evidence type="ECO:0000313" key="2">
    <source>
        <dbReference type="Proteomes" id="UP001157006"/>
    </source>
</evidence>
<sequence>MFMDREAAEVLETSAAQLRATMIQARITYPLEFPLALDPMLGKKLHSRSSRNKLAMPTHSRDPIFHADTFHFFSIMSFPSSRMMVILHHPMFPILLPLKLM</sequence>
<accession>A0AAV1A8V9</accession>
<reference evidence="1 2" key="1">
    <citation type="submission" date="2023-01" db="EMBL/GenBank/DDBJ databases">
        <authorList>
            <person name="Kreplak J."/>
        </authorList>
    </citation>
    <scope>NUCLEOTIDE SEQUENCE [LARGE SCALE GENOMIC DNA]</scope>
</reference>